<comment type="caution">
    <text evidence="2">The sequence shown here is derived from an EMBL/GenBank/DDBJ whole genome shotgun (WGS) entry which is preliminary data.</text>
</comment>
<sequence length="76" mass="8410">MKWRVILEPDSETGDWVVWCPELPGCVSAGETEQEALENIREAMSNDKPLCVYALYLEPDSIELAPGSVTREVSVG</sequence>
<reference evidence="2 3" key="1">
    <citation type="journal article" date="2021" name="Int. J. Syst. Evol. Microbiol.">
        <title>Amazonocrinis nigriterrae gen. nov., sp. nov., Atlanticothrix silvestris gen. nov., sp. nov. and Dendronalium phyllosphericum gen. nov., sp. nov., nostocacean cyanobacteria from Brazilian environments.</title>
        <authorList>
            <person name="Alvarenga D.O."/>
            <person name="Andreote A.P.D."/>
            <person name="Branco L.H.Z."/>
            <person name="Delbaje E."/>
            <person name="Cruz R.B."/>
            <person name="Varani A.M."/>
            <person name="Fiore M.F."/>
        </authorList>
    </citation>
    <scope>NUCLEOTIDE SEQUENCE [LARGE SCALE GENOMIC DNA]</scope>
    <source>
        <strain evidence="2 3">CENA369</strain>
    </source>
</reference>
<proteinExistence type="predicted"/>
<dbReference type="InterPro" id="IPR031807">
    <property type="entry name" value="HicB-like"/>
</dbReference>
<evidence type="ECO:0000313" key="2">
    <source>
        <dbReference type="EMBL" id="MBH8577844.1"/>
    </source>
</evidence>
<dbReference type="InterPro" id="IPR035069">
    <property type="entry name" value="TTHA1013/TTHA0281-like"/>
</dbReference>
<dbReference type="PANTHER" id="PTHR34504">
    <property type="entry name" value="ANTITOXIN HICB"/>
    <property type="match status" value="1"/>
</dbReference>
<dbReference type="AlphaFoldDB" id="A0A8J7I9A3"/>
<keyword evidence="3" id="KW-1185">Reference proteome</keyword>
<dbReference type="SUPFAM" id="SSF143100">
    <property type="entry name" value="TTHA1013/TTHA0281-like"/>
    <property type="match status" value="1"/>
</dbReference>
<gene>
    <name evidence="2" type="ORF">I8752_33775</name>
</gene>
<organism evidence="2 3">
    <name type="scientific">Dendronalium phyllosphericum CENA369</name>
    <dbReference type="NCBI Taxonomy" id="1725256"/>
    <lineage>
        <taxon>Bacteria</taxon>
        <taxon>Bacillati</taxon>
        <taxon>Cyanobacteriota</taxon>
        <taxon>Cyanophyceae</taxon>
        <taxon>Nostocales</taxon>
        <taxon>Nostocaceae</taxon>
        <taxon>Dendronalium</taxon>
        <taxon>Dendronalium phyllosphericum</taxon>
    </lineage>
</organism>
<name>A0A8J7I9A3_9NOST</name>
<evidence type="ECO:0000313" key="3">
    <source>
        <dbReference type="Proteomes" id="UP000662314"/>
    </source>
</evidence>
<dbReference type="EMBL" id="JAECZA010000295">
    <property type="protein sequence ID" value="MBH8577844.1"/>
    <property type="molecule type" value="Genomic_DNA"/>
</dbReference>
<dbReference type="PANTHER" id="PTHR34504:SF2">
    <property type="entry name" value="UPF0150 PROTEIN SSL0259"/>
    <property type="match status" value="1"/>
</dbReference>
<dbReference type="RefSeq" id="WP_214436529.1">
    <property type="nucleotide sequence ID" value="NZ_CAWPUQ010000232.1"/>
</dbReference>
<protein>
    <submittedName>
        <fullName evidence="2">Type II toxin-antitoxin system HicB family antitoxin</fullName>
    </submittedName>
</protein>
<accession>A0A8J7I9A3</accession>
<feature type="domain" description="HicB-like antitoxin of toxin-antitoxin system" evidence="1">
    <location>
        <begin position="5"/>
        <end position="45"/>
    </location>
</feature>
<dbReference type="Gene3D" id="3.30.160.250">
    <property type="match status" value="1"/>
</dbReference>
<dbReference type="Pfam" id="PF15919">
    <property type="entry name" value="HicB_lk_antitox"/>
    <property type="match status" value="1"/>
</dbReference>
<dbReference type="InterPro" id="IPR051404">
    <property type="entry name" value="TA_system_antitoxin"/>
</dbReference>
<dbReference type="Proteomes" id="UP000662314">
    <property type="component" value="Unassembled WGS sequence"/>
</dbReference>
<evidence type="ECO:0000259" key="1">
    <source>
        <dbReference type="Pfam" id="PF15919"/>
    </source>
</evidence>